<comment type="caution">
    <text evidence="1">The sequence shown here is derived from an EMBL/GenBank/DDBJ whole genome shotgun (WGS) entry which is preliminary data.</text>
</comment>
<evidence type="ECO:0000313" key="2">
    <source>
        <dbReference type="Proteomes" id="UP001620645"/>
    </source>
</evidence>
<proteinExistence type="predicted"/>
<gene>
    <name evidence="1" type="ORF">niasHS_002311</name>
</gene>
<keyword evidence="2" id="KW-1185">Reference proteome</keyword>
<evidence type="ECO:0000313" key="1">
    <source>
        <dbReference type="EMBL" id="KAL3103125.1"/>
    </source>
</evidence>
<dbReference type="Proteomes" id="UP001620645">
    <property type="component" value="Unassembled WGS sequence"/>
</dbReference>
<dbReference type="AlphaFoldDB" id="A0ABD2KJK8"/>
<sequence>MVEGGGKLLLEERNGTGQKAKCKWNEMALLGRGREGDAEGKVQADGQMAIPSQCPLSPFFHPRVQFPVFPSPVIPSPRPIPRFQFPVFPSPCPIPRFSIPRYSISPSNSPRFQFPVFPSPCPIPRFSIPRYSISLSNSPLSIPVFHPRVQFPVLQSPCPSVHCLRCAVLHPPRPLSVPFVSLFSGVRPSLFLFSGPLPLNWFRFALRLLS</sequence>
<reference evidence="1 2" key="1">
    <citation type="submission" date="2024-10" db="EMBL/GenBank/DDBJ databases">
        <authorList>
            <person name="Kim D."/>
        </authorList>
    </citation>
    <scope>NUCLEOTIDE SEQUENCE [LARGE SCALE GENOMIC DNA]</scope>
    <source>
        <strain evidence="1">Taebaek</strain>
    </source>
</reference>
<dbReference type="EMBL" id="JBICCN010000015">
    <property type="protein sequence ID" value="KAL3103125.1"/>
    <property type="molecule type" value="Genomic_DNA"/>
</dbReference>
<accession>A0ABD2KJK8</accession>
<protein>
    <submittedName>
        <fullName evidence="1">Uncharacterized protein</fullName>
    </submittedName>
</protein>
<organism evidence="1 2">
    <name type="scientific">Heterodera schachtii</name>
    <name type="common">Sugarbeet cyst nematode worm</name>
    <name type="synonym">Tylenchus schachtii</name>
    <dbReference type="NCBI Taxonomy" id="97005"/>
    <lineage>
        <taxon>Eukaryota</taxon>
        <taxon>Metazoa</taxon>
        <taxon>Ecdysozoa</taxon>
        <taxon>Nematoda</taxon>
        <taxon>Chromadorea</taxon>
        <taxon>Rhabditida</taxon>
        <taxon>Tylenchina</taxon>
        <taxon>Tylenchomorpha</taxon>
        <taxon>Tylenchoidea</taxon>
        <taxon>Heteroderidae</taxon>
        <taxon>Heteroderinae</taxon>
        <taxon>Heterodera</taxon>
    </lineage>
</organism>
<name>A0ABD2KJK8_HETSC</name>